<sequence>MYIDINCDMYISNTTAVNIITINLHLRNRGNIMKMNKFEVFFFSSVASIIINFILGCILTLSVFLLMFGISIAGLSGLNKVDIVGMVIIFFAFLVPWSIYNIYRYHLWEKFQKSKVIYICTLIIPSFCVSLILIIMSIPEYIKYGPGPHPFMI</sequence>
<name>G5GHV6_9FIRM</name>
<dbReference type="HOGENOM" id="CLU_144085_0_0_9"/>
<dbReference type="AlphaFoldDB" id="G5GHV6"/>
<reference evidence="2 3" key="1">
    <citation type="submission" date="2011-08" db="EMBL/GenBank/DDBJ databases">
        <title>The Genome Sequence of Johnsonella ignava ATCC 51276.</title>
        <authorList>
            <consortium name="The Broad Institute Genome Sequencing Platform"/>
            <person name="Earl A."/>
            <person name="Ward D."/>
            <person name="Feldgarden M."/>
            <person name="Gevers D."/>
            <person name="Izard J."/>
            <person name="Blanton J.M."/>
            <person name="Baranova O.V."/>
            <person name="Dewhirst F.E."/>
            <person name="Young S.K."/>
            <person name="Zeng Q."/>
            <person name="Gargeya S."/>
            <person name="Fitzgerald M."/>
            <person name="Haas B."/>
            <person name="Abouelleil A."/>
            <person name="Alvarado L."/>
            <person name="Arachchi H.M."/>
            <person name="Berlin A."/>
            <person name="Brown A."/>
            <person name="Chapman S.B."/>
            <person name="Chen Z."/>
            <person name="Dunbar C."/>
            <person name="Freedman E."/>
            <person name="Gearin G."/>
            <person name="Gellesch M."/>
            <person name="Goldberg J."/>
            <person name="Griggs A."/>
            <person name="Gujja S."/>
            <person name="Heiman D."/>
            <person name="Howarth C."/>
            <person name="Larson L."/>
            <person name="Lui A."/>
            <person name="MacDonald P.J.P."/>
            <person name="Montmayeur A."/>
            <person name="Murphy C."/>
            <person name="Neiman D."/>
            <person name="Pearson M."/>
            <person name="Priest M."/>
            <person name="Roberts A."/>
            <person name="Saif S."/>
            <person name="Shea T."/>
            <person name="Shenoy N."/>
            <person name="Sisk P."/>
            <person name="Stolte C."/>
            <person name="Sykes S."/>
            <person name="Wortman J."/>
            <person name="Nusbaum C."/>
            <person name="Birren B."/>
        </authorList>
    </citation>
    <scope>NUCLEOTIDE SEQUENCE [LARGE SCALE GENOMIC DNA]</scope>
    <source>
        <strain evidence="2 3">ATCC 51276</strain>
    </source>
</reference>
<gene>
    <name evidence="2" type="ORF">HMPREF9333_01146</name>
</gene>
<dbReference type="Proteomes" id="UP000003011">
    <property type="component" value="Unassembled WGS sequence"/>
</dbReference>
<proteinExistence type="predicted"/>
<dbReference type="EMBL" id="ACZL01000018">
    <property type="protein sequence ID" value="EHI55692.1"/>
    <property type="molecule type" value="Genomic_DNA"/>
</dbReference>
<keyword evidence="1" id="KW-0472">Membrane</keyword>
<organism evidence="2 3">
    <name type="scientific">Johnsonella ignava ATCC 51276</name>
    <dbReference type="NCBI Taxonomy" id="679200"/>
    <lineage>
        <taxon>Bacteria</taxon>
        <taxon>Bacillati</taxon>
        <taxon>Bacillota</taxon>
        <taxon>Clostridia</taxon>
        <taxon>Lachnospirales</taxon>
        <taxon>Lachnospiraceae</taxon>
        <taxon>Johnsonella</taxon>
    </lineage>
</organism>
<keyword evidence="3" id="KW-1185">Reference proteome</keyword>
<comment type="caution">
    <text evidence="2">The sequence shown here is derived from an EMBL/GenBank/DDBJ whole genome shotgun (WGS) entry which is preliminary data.</text>
</comment>
<dbReference type="STRING" id="679200.HMPREF9333_01146"/>
<feature type="transmembrane region" description="Helical" evidence="1">
    <location>
        <begin position="40"/>
        <end position="71"/>
    </location>
</feature>
<feature type="transmembrane region" description="Helical" evidence="1">
    <location>
        <begin position="83"/>
        <end position="103"/>
    </location>
</feature>
<keyword evidence="1" id="KW-1133">Transmembrane helix</keyword>
<evidence type="ECO:0000313" key="3">
    <source>
        <dbReference type="Proteomes" id="UP000003011"/>
    </source>
</evidence>
<accession>G5GHV6</accession>
<keyword evidence="1" id="KW-0812">Transmembrane</keyword>
<protein>
    <submittedName>
        <fullName evidence="2">Uncharacterized protein</fullName>
    </submittedName>
</protein>
<evidence type="ECO:0000313" key="2">
    <source>
        <dbReference type="EMBL" id="EHI55692.1"/>
    </source>
</evidence>
<evidence type="ECO:0000256" key="1">
    <source>
        <dbReference type="SAM" id="Phobius"/>
    </source>
</evidence>
<feature type="transmembrane region" description="Helical" evidence="1">
    <location>
        <begin position="115"/>
        <end position="138"/>
    </location>
</feature>